<dbReference type="SMART" id="SM00066">
    <property type="entry name" value="GAL4"/>
    <property type="match status" value="1"/>
</dbReference>
<dbReference type="AlphaFoldDB" id="A0AAV5R245"/>
<dbReference type="Pfam" id="PF00172">
    <property type="entry name" value="Zn_clus"/>
    <property type="match status" value="1"/>
</dbReference>
<dbReference type="PANTHER" id="PTHR31001">
    <property type="entry name" value="UNCHARACTERIZED TRANSCRIPTIONAL REGULATORY PROTEIN"/>
    <property type="match status" value="1"/>
</dbReference>
<comment type="caution">
    <text evidence="5">The sequence shown here is derived from an EMBL/GenBank/DDBJ whole genome shotgun (WGS) entry which is preliminary data.</text>
</comment>
<organism evidence="5 6">
    <name type="scientific">Pichia kluyveri</name>
    <name type="common">Yeast</name>
    <dbReference type="NCBI Taxonomy" id="36015"/>
    <lineage>
        <taxon>Eukaryota</taxon>
        <taxon>Fungi</taxon>
        <taxon>Dikarya</taxon>
        <taxon>Ascomycota</taxon>
        <taxon>Saccharomycotina</taxon>
        <taxon>Pichiomycetes</taxon>
        <taxon>Pichiales</taxon>
        <taxon>Pichiaceae</taxon>
        <taxon>Pichia</taxon>
    </lineage>
</organism>
<dbReference type="InterPro" id="IPR001138">
    <property type="entry name" value="Zn2Cys6_DnaBD"/>
</dbReference>
<evidence type="ECO:0000259" key="4">
    <source>
        <dbReference type="PROSITE" id="PS50048"/>
    </source>
</evidence>
<proteinExistence type="predicted"/>
<keyword evidence="2" id="KW-0539">Nucleus</keyword>
<dbReference type="CDD" id="cd00067">
    <property type="entry name" value="GAL4"/>
    <property type="match status" value="1"/>
</dbReference>
<dbReference type="GO" id="GO:0008270">
    <property type="term" value="F:zinc ion binding"/>
    <property type="evidence" value="ECO:0007669"/>
    <property type="project" value="InterPro"/>
</dbReference>
<evidence type="ECO:0000256" key="2">
    <source>
        <dbReference type="ARBA" id="ARBA00023242"/>
    </source>
</evidence>
<evidence type="ECO:0000256" key="3">
    <source>
        <dbReference type="SAM" id="MobiDB-lite"/>
    </source>
</evidence>
<dbReference type="CDD" id="cd12148">
    <property type="entry name" value="fungal_TF_MHR"/>
    <property type="match status" value="1"/>
</dbReference>
<dbReference type="PANTHER" id="PTHR31001:SF90">
    <property type="entry name" value="CENTROMERE DNA-BINDING PROTEIN COMPLEX CBF3 SUBUNIT B"/>
    <property type="match status" value="1"/>
</dbReference>
<comment type="subcellular location">
    <subcellularLocation>
        <location evidence="1">Nucleus</location>
    </subcellularLocation>
</comment>
<name>A0AAV5R245_PICKL</name>
<feature type="region of interest" description="Disordered" evidence="3">
    <location>
        <begin position="1"/>
        <end position="38"/>
    </location>
</feature>
<reference evidence="5 6" key="1">
    <citation type="journal article" date="2023" name="Elife">
        <title>Identification of key yeast species and microbe-microbe interactions impacting larval growth of Drosophila in the wild.</title>
        <authorList>
            <person name="Mure A."/>
            <person name="Sugiura Y."/>
            <person name="Maeda R."/>
            <person name="Honda K."/>
            <person name="Sakurai N."/>
            <person name="Takahashi Y."/>
            <person name="Watada M."/>
            <person name="Katoh T."/>
            <person name="Gotoh A."/>
            <person name="Gotoh Y."/>
            <person name="Taniguchi I."/>
            <person name="Nakamura K."/>
            <person name="Hayashi T."/>
            <person name="Katayama T."/>
            <person name="Uemura T."/>
            <person name="Hattori Y."/>
        </authorList>
    </citation>
    <scope>NUCLEOTIDE SEQUENCE [LARGE SCALE GENOMIC DNA]</scope>
    <source>
        <strain evidence="5 6">PK-24</strain>
    </source>
</reference>
<feature type="domain" description="Zn(2)-C6 fungal-type" evidence="4">
    <location>
        <begin position="51"/>
        <end position="82"/>
    </location>
</feature>
<dbReference type="GO" id="GO:0000981">
    <property type="term" value="F:DNA-binding transcription factor activity, RNA polymerase II-specific"/>
    <property type="evidence" value="ECO:0007669"/>
    <property type="project" value="InterPro"/>
</dbReference>
<dbReference type="InterPro" id="IPR050613">
    <property type="entry name" value="Sec_Metabolite_Reg"/>
</dbReference>
<protein>
    <recommendedName>
        <fullName evidence="4">Zn(2)-C6 fungal-type domain-containing protein</fullName>
    </recommendedName>
</protein>
<sequence>MVLDGCNDGNNARHTFNVKKSPQQQPQPQSQSQSQPIDITKIKKTNRLIRSCTNCKRRKVKCNFEIPCDRCIARNQGHLCTRETVIFDGMLINNNNQHELKFSQENEILKKKIKELQAMITELKSQELELSNEKTSKNNNSSNNSNSNNSNSNKNNTNNNNSINSKKRSHSQSNKIDTQSKKKYTAKTTSNLKELNEWNRYTFTITRLKEGLGNGLILDNSTPESLQMDYNTEDWLTLKDKKFVEYDAQDSRAKCWQYELEKIRLLKKSVCDILVKNGLKISILKPIFDIDAFWIDYDEYWSNERYKEKHITIPYSKTSKNYLFLSLMYSLMCLGVYQCSDDDAKLLGFSDNDWDTYSKGLFAAGLETLYRGRYMTHPNIRSIQIITLLRSLSGLLGGNVLGNSLTCVSYFLAYQLNLFYSTNTIQQNIFWEILTYDWYDTQDRFSLIKISDFQNLPKPSKWKDPDEKVIDWSNFYLRFTVDIAIIKKTYYSKETEISLNNLKKGDLELRFLEVELFKQIDEIKESSKSDHSIHNIEFVEFSTKNLILHEVLELNILMSSFLTYEEWLQKCYDTCYNNSIQIITMFVSTKIPLQYKFFGSICDQVVYAVVFLIVDTLLDNKHFKNQKSIKILVRKCINVFKSFKFPSRCASRGMYVFEKLISLINQKQKTKGVPNETIVNVEKVTAHNSRVDISNLIQNEVEQSNPVEQQEVSVTEKFTENYVPSNYNNDKGCREDSEESTFDSDSSSESDDDLYCSGMIQQKEVAYKQKLAQFESEMRNNQFNTESISDTNTLQHNLTDLNRNILNNLTNPEINPTNNNTLDKTILTPFVPDQCNDDPNQVHDTIMDILKDSGWMNFMNSIDDLKLPYD</sequence>
<keyword evidence="6" id="KW-1185">Reference proteome</keyword>
<dbReference type="InterPro" id="IPR036864">
    <property type="entry name" value="Zn2-C6_fun-type_DNA-bd_sf"/>
</dbReference>
<feature type="compositionally biased region" description="Low complexity" evidence="3">
    <location>
        <begin position="21"/>
        <end position="36"/>
    </location>
</feature>
<dbReference type="EMBL" id="BTGB01000002">
    <property type="protein sequence ID" value="GMM45618.1"/>
    <property type="molecule type" value="Genomic_DNA"/>
</dbReference>
<evidence type="ECO:0000313" key="6">
    <source>
        <dbReference type="Proteomes" id="UP001378960"/>
    </source>
</evidence>
<evidence type="ECO:0000313" key="5">
    <source>
        <dbReference type="EMBL" id="GMM45618.1"/>
    </source>
</evidence>
<feature type="compositionally biased region" description="Low complexity" evidence="3">
    <location>
        <begin position="137"/>
        <end position="164"/>
    </location>
</feature>
<dbReference type="Proteomes" id="UP001378960">
    <property type="component" value="Unassembled WGS sequence"/>
</dbReference>
<dbReference type="SUPFAM" id="SSF57701">
    <property type="entry name" value="Zn2/Cys6 DNA-binding domain"/>
    <property type="match status" value="1"/>
</dbReference>
<evidence type="ECO:0000256" key="1">
    <source>
        <dbReference type="ARBA" id="ARBA00004123"/>
    </source>
</evidence>
<accession>A0AAV5R245</accession>
<feature type="region of interest" description="Disordered" evidence="3">
    <location>
        <begin position="725"/>
        <end position="753"/>
    </location>
</feature>
<feature type="compositionally biased region" description="Acidic residues" evidence="3">
    <location>
        <begin position="736"/>
        <end position="753"/>
    </location>
</feature>
<dbReference type="PROSITE" id="PS50048">
    <property type="entry name" value="ZN2_CY6_FUNGAL_2"/>
    <property type="match status" value="1"/>
</dbReference>
<feature type="compositionally biased region" description="Polar residues" evidence="3">
    <location>
        <begin position="8"/>
        <end position="20"/>
    </location>
</feature>
<feature type="region of interest" description="Disordered" evidence="3">
    <location>
        <begin position="128"/>
        <end position="185"/>
    </location>
</feature>
<dbReference type="PROSITE" id="PS00463">
    <property type="entry name" value="ZN2_CY6_FUNGAL_1"/>
    <property type="match status" value="1"/>
</dbReference>
<dbReference type="Gene3D" id="4.10.240.10">
    <property type="entry name" value="Zn(2)-C6 fungal-type DNA-binding domain"/>
    <property type="match status" value="1"/>
</dbReference>
<dbReference type="GO" id="GO:0005634">
    <property type="term" value="C:nucleus"/>
    <property type="evidence" value="ECO:0007669"/>
    <property type="project" value="UniProtKB-SubCell"/>
</dbReference>
<gene>
    <name evidence="5" type="ORF">DAPK24_021930</name>
</gene>